<evidence type="ECO:0000256" key="1">
    <source>
        <dbReference type="ARBA" id="ARBA00004141"/>
    </source>
</evidence>
<keyword evidence="3 8" id="KW-1133">Transmembrane helix</keyword>
<keyword evidence="5" id="KW-0325">Glycoprotein</keyword>
<feature type="transmembrane region" description="Helical" evidence="8">
    <location>
        <begin position="340"/>
        <end position="360"/>
    </location>
</feature>
<proteinExistence type="inferred from homology"/>
<dbReference type="GO" id="GO:0007224">
    <property type="term" value="P:smoothened signaling pathway"/>
    <property type="evidence" value="ECO:0007669"/>
    <property type="project" value="TreeGrafter"/>
</dbReference>
<dbReference type="PANTHER" id="PTHR45951:SF3">
    <property type="entry name" value="PROTEIN DISPATCHED"/>
    <property type="match status" value="1"/>
</dbReference>
<comment type="similarity">
    <text evidence="6">Belongs to the dispatched family.</text>
</comment>
<evidence type="ECO:0000313" key="10">
    <source>
        <dbReference type="EMBL" id="CAF0776650.1"/>
    </source>
</evidence>
<keyword evidence="2 8" id="KW-0812">Transmembrane</keyword>
<sequence length="1246" mass="146353">MVCSSHLKAKYVRFLIKYHLCILCCVFIMTSICIIFFIHNRDQIHHKHLLRGFQAHGTKASDEYRKLIALIRETRTTHLYPHEINSEAFQQTPYPSFNPHINPCSKRFYLSKCPILPYTELIFEFNDNNTKLFDDLNTFKSICKLEWTLRNFYTNCSTNHSCCQFIGPVGLLFNDQLISFEQCDNITQNDLDEYNKEWFLCTTSSSSCLNSKLENYLTYIKSSSSSLIFKIYISIENNQTQLLHLYDTIYNYKHKKIFYLKFLNFDINDEEIIFNYYLEKNYYLIYLTICLYLFCLILFIKNFFFILIINFHILLTYFSCFIIYYYLFHFPITILNYTSIILYLFFILIDSYLWYTCWFINKHRRDDCTIQRIIENLLTQTFFYLIPKNITAIITFVITYTNQIIALQCFTVFSFLLISISFFISFILYPASFIFILRYQSSIPTMEHLSHRFITSTTNCFIHRIVPYLIVRLKALWLILLTIISILAFLIIFQWPKLQFNACRLTFDTLPSHHLSSNIYENSLNSLDIDVTYYIGSNWEVPNESLIPLRDIPILDYNSENKMTSEPDGIDTFAYALKHNLSQLIQFCSSLSHQTDKKSSVYKHYRRHISSQILHNSSITSTPIILTQDKNLSINNFQCFGDLFLSNSNSSLLTNTKFSSYILYHNNQTNNCTLICSLNTTEYQYQCILCLNSLYYLKNKYNDLFLIKNGLRFINDVQNPRYLFQTINYKWLLKTNLNNFFEWQYLIENLKKNFIIKFYSNIFARMSFWWTSEIFSSYTIMKQLQQEKSFLIIIKFIIIFVFLTLFTGILGIFVTLTTLLNFSTCIAIFTLLNYKLTIENLSYFVIILIVCLQYSILYSISYKLAPTFFFQRENRTMHSLHQLCTTLFQYTFSIIIISSPCLFSSLPYLSKSSMVYIISSLISFIYSTFFLQSLLCFFGPAEHTCFLMRWRLTFTRNLNLHTTNNNDTSLRNTTNNITRRHHRTSTSSYFASSYFSQIFTGSTYFESDYGGINENLTLSSRRRESSRTHSTSYLTKRSSLLTGELIELYTPRASLSPYPHNINYHRHNRQSSVVRGIPSTTPARPLYVSPSISPYSQLSIHSQGPIRQRSPSPHIVRPSRSPSPHIIRPSRSPSPCSFIPSTSTITTLRPYYSAPRLHAPIHRTQTTNIKQNDTLFEETPSTIEKQKQKTVTIIQRQNAVSSKDDIEQISTTTNSQLSAATRRNMLKETAIESDDGPVWLKRSNSS</sequence>
<gene>
    <name evidence="10" type="ORF">RFH988_LOCUS2662</name>
</gene>
<feature type="transmembrane region" description="Helical" evidence="8">
    <location>
        <begin position="915"/>
        <end position="935"/>
    </location>
</feature>
<comment type="caution">
    <text evidence="10">The sequence shown here is derived from an EMBL/GenBank/DDBJ whole genome shotgun (WGS) entry which is preliminary data.</text>
</comment>
<feature type="transmembrane region" description="Helical" evidence="8">
    <location>
        <begin position="307"/>
        <end position="328"/>
    </location>
</feature>
<dbReference type="PROSITE" id="PS50156">
    <property type="entry name" value="SSD"/>
    <property type="match status" value="1"/>
</dbReference>
<dbReference type="Proteomes" id="UP000663882">
    <property type="component" value="Unassembled WGS sequence"/>
</dbReference>
<evidence type="ECO:0000256" key="4">
    <source>
        <dbReference type="ARBA" id="ARBA00023136"/>
    </source>
</evidence>
<feature type="transmembrane region" description="Helical" evidence="8">
    <location>
        <begin position="282"/>
        <end position="300"/>
    </location>
</feature>
<dbReference type="PANTHER" id="PTHR45951">
    <property type="entry name" value="PROTEIN DISPATCHED-RELATED"/>
    <property type="match status" value="1"/>
</dbReference>
<feature type="transmembrane region" description="Helical" evidence="8">
    <location>
        <begin position="381"/>
        <end position="400"/>
    </location>
</feature>
<feature type="compositionally biased region" description="Low complexity" evidence="7">
    <location>
        <begin position="1109"/>
        <end position="1137"/>
    </location>
</feature>
<dbReference type="SUPFAM" id="SSF82866">
    <property type="entry name" value="Multidrug efflux transporter AcrB transmembrane domain"/>
    <property type="match status" value="2"/>
</dbReference>
<evidence type="ECO:0000256" key="2">
    <source>
        <dbReference type="ARBA" id="ARBA00022692"/>
    </source>
</evidence>
<evidence type="ECO:0000259" key="9">
    <source>
        <dbReference type="PROSITE" id="PS50156"/>
    </source>
</evidence>
<dbReference type="InterPro" id="IPR000731">
    <property type="entry name" value="SSD"/>
</dbReference>
<comment type="subcellular location">
    <subcellularLocation>
        <location evidence="1">Membrane</location>
        <topology evidence="1">Multi-pass membrane protein</topology>
    </subcellularLocation>
</comment>
<evidence type="ECO:0000256" key="3">
    <source>
        <dbReference type="ARBA" id="ARBA00022989"/>
    </source>
</evidence>
<protein>
    <recommendedName>
        <fullName evidence="9">SSD domain-containing protein</fullName>
    </recommendedName>
</protein>
<evidence type="ECO:0000256" key="5">
    <source>
        <dbReference type="ARBA" id="ARBA00023180"/>
    </source>
</evidence>
<dbReference type="AlphaFoldDB" id="A0A813R898"/>
<dbReference type="OrthoDB" id="10041865at2759"/>
<feature type="transmembrane region" description="Helical" evidence="8">
    <location>
        <begin position="20"/>
        <end position="38"/>
    </location>
</feature>
<dbReference type="GO" id="GO:0022857">
    <property type="term" value="F:transmembrane transporter activity"/>
    <property type="evidence" value="ECO:0007669"/>
    <property type="project" value="TreeGrafter"/>
</dbReference>
<dbReference type="GO" id="GO:0016020">
    <property type="term" value="C:membrane"/>
    <property type="evidence" value="ECO:0007669"/>
    <property type="project" value="UniProtKB-SubCell"/>
</dbReference>
<feature type="transmembrane region" description="Helical" evidence="8">
    <location>
        <begin position="412"/>
        <end position="437"/>
    </location>
</feature>
<reference evidence="10" key="1">
    <citation type="submission" date="2021-02" db="EMBL/GenBank/DDBJ databases">
        <authorList>
            <person name="Nowell W R."/>
        </authorList>
    </citation>
    <scope>NUCLEOTIDE SEQUENCE</scope>
</reference>
<evidence type="ECO:0000256" key="8">
    <source>
        <dbReference type="SAM" id="Phobius"/>
    </source>
</evidence>
<evidence type="ECO:0000256" key="6">
    <source>
        <dbReference type="ARBA" id="ARBA00038046"/>
    </source>
</evidence>
<evidence type="ECO:0000313" key="11">
    <source>
        <dbReference type="Proteomes" id="UP000663882"/>
    </source>
</evidence>
<accession>A0A813R898</accession>
<feature type="region of interest" description="Disordered" evidence="7">
    <location>
        <begin position="1098"/>
        <end position="1137"/>
    </location>
</feature>
<dbReference type="EMBL" id="CAJNOO010000058">
    <property type="protein sequence ID" value="CAF0776650.1"/>
    <property type="molecule type" value="Genomic_DNA"/>
</dbReference>
<organism evidence="10 11">
    <name type="scientific">Rotaria sordida</name>
    <dbReference type="NCBI Taxonomy" id="392033"/>
    <lineage>
        <taxon>Eukaryota</taxon>
        <taxon>Metazoa</taxon>
        <taxon>Spiralia</taxon>
        <taxon>Gnathifera</taxon>
        <taxon>Rotifera</taxon>
        <taxon>Eurotatoria</taxon>
        <taxon>Bdelloidea</taxon>
        <taxon>Philodinida</taxon>
        <taxon>Philodinidae</taxon>
        <taxon>Rotaria</taxon>
    </lineage>
</organism>
<name>A0A813R898_9BILA</name>
<feature type="transmembrane region" description="Helical" evidence="8">
    <location>
        <begin position="476"/>
        <end position="495"/>
    </location>
</feature>
<feature type="domain" description="SSD" evidence="9">
    <location>
        <begin position="330"/>
        <end position="435"/>
    </location>
</feature>
<feature type="transmembrane region" description="Helical" evidence="8">
    <location>
        <begin position="841"/>
        <end position="860"/>
    </location>
</feature>
<keyword evidence="4 8" id="KW-0472">Membrane</keyword>
<evidence type="ECO:0000256" key="7">
    <source>
        <dbReference type="SAM" id="MobiDB-lite"/>
    </source>
</evidence>
<feature type="transmembrane region" description="Helical" evidence="8">
    <location>
        <begin position="880"/>
        <end position="903"/>
    </location>
</feature>
<dbReference type="InterPro" id="IPR052081">
    <property type="entry name" value="Dispatched_Hh_regulator"/>
</dbReference>